<accession>A0A450UDU2</accession>
<reference evidence="1" key="1">
    <citation type="submission" date="2019-02" db="EMBL/GenBank/DDBJ databases">
        <authorList>
            <person name="Gruber-Vodicka R. H."/>
            <person name="Seah K. B. B."/>
        </authorList>
    </citation>
    <scope>NUCLEOTIDE SEQUENCE</scope>
    <source>
        <strain evidence="1">BECK_M7</strain>
    </source>
</reference>
<dbReference type="AlphaFoldDB" id="A0A450UDU2"/>
<dbReference type="EMBL" id="CAADFF010000021">
    <property type="protein sequence ID" value="VFJ90682.1"/>
    <property type="molecule type" value="Genomic_DNA"/>
</dbReference>
<sequence length="257" mass="28152">MTGGRGGGGPQGEASTACFRFAPKGAWESAQGGFPSVLREEAPKLEIGRQRNECDAPARAADGAGSGLLVEWEELSPSAMGRGWRKPSLPPPLADAPVSGIGQLRPRRPIYPCLPAFESPYLDQLIGMALADLGIADDLPEFLIEEFMRKFISVRPVDFSMDSRKKERQEFRKIVFQCLFPRTVAVIPGGLVFWFMMASILSSRSTECHADFHRGRRLDVTSSVEAGYMSALLPSLRSTFSLYHGTDRILLVSRSAS</sequence>
<name>A0A450UDU2_9GAMM</name>
<organism evidence="1">
    <name type="scientific">Candidatus Kentrum sp. LFY</name>
    <dbReference type="NCBI Taxonomy" id="2126342"/>
    <lineage>
        <taxon>Bacteria</taxon>
        <taxon>Pseudomonadati</taxon>
        <taxon>Pseudomonadota</taxon>
        <taxon>Gammaproteobacteria</taxon>
        <taxon>Candidatus Kentrum</taxon>
    </lineage>
</organism>
<proteinExistence type="predicted"/>
<evidence type="ECO:0000313" key="1">
    <source>
        <dbReference type="EMBL" id="VFJ90682.1"/>
    </source>
</evidence>
<protein>
    <submittedName>
        <fullName evidence="1">Uncharacterized protein</fullName>
    </submittedName>
</protein>
<gene>
    <name evidence="1" type="ORF">BECKLFY1418B_GA0070995_102111</name>
</gene>